<dbReference type="EMBL" id="JAEFBJ010000008">
    <property type="protein sequence ID" value="KAG7583192.1"/>
    <property type="molecule type" value="Genomic_DNA"/>
</dbReference>
<accession>A0A8T2BCC7</accession>
<comment type="caution">
    <text evidence="7">The sequence shown here is derived from an EMBL/GenBank/DDBJ whole genome shotgun (WGS) entry which is preliminary data.</text>
</comment>
<dbReference type="Proteomes" id="UP000694251">
    <property type="component" value="Chromosome 8"/>
</dbReference>
<comment type="subcellular location">
    <subcellularLocation>
        <location evidence="1">Secreted</location>
    </subcellularLocation>
</comment>
<dbReference type="GO" id="GO:0005576">
    <property type="term" value="C:extracellular region"/>
    <property type="evidence" value="ECO:0007669"/>
    <property type="project" value="UniProtKB-SubCell"/>
</dbReference>
<organism evidence="7 8">
    <name type="scientific">Arabidopsis suecica</name>
    <name type="common">Swedish thale-cress</name>
    <name type="synonym">Cardaminopsis suecica</name>
    <dbReference type="NCBI Taxonomy" id="45249"/>
    <lineage>
        <taxon>Eukaryota</taxon>
        <taxon>Viridiplantae</taxon>
        <taxon>Streptophyta</taxon>
        <taxon>Embryophyta</taxon>
        <taxon>Tracheophyta</taxon>
        <taxon>Spermatophyta</taxon>
        <taxon>Magnoliopsida</taxon>
        <taxon>eudicotyledons</taxon>
        <taxon>Gunneridae</taxon>
        <taxon>Pentapetalae</taxon>
        <taxon>rosids</taxon>
        <taxon>malvids</taxon>
        <taxon>Brassicales</taxon>
        <taxon>Brassicaceae</taxon>
        <taxon>Camelineae</taxon>
        <taxon>Arabidopsis</taxon>
    </lineage>
</organism>
<comment type="similarity">
    <text evidence="2">Belongs to the plant self-incompatibility (S1) protein family.</text>
</comment>
<proteinExistence type="inferred from homology"/>
<name>A0A8T2BCC7_ARASU</name>
<keyword evidence="3" id="KW-0713">Self-incompatibility</keyword>
<dbReference type="GO" id="GO:0060320">
    <property type="term" value="P:rejection of self pollen"/>
    <property type="evidence" value="ECO:0007669"/>
    <property type="project" value="UniProtKB-KW"/>
</dbReference>
<evidence type="ECO:0000256" key="6">
    <source>
        <dbReference type="SAM" id="SignalP"/>
    </source>
</evidence>
<protein>
    <submittedName>
        <fullName evidence="7">Plant self-incompatibility S1</fullName>
    </submittedName>
</protein>
<keyword evidence="8" id="KW-1185">Reference proteome</keyword>
<reference evidence="7 8" key="1">
    <citation type="submission" date="2020-12" db="EMBL/GenBank/DDBJ databases">
        <title>Concerted genomic and epigenomic changes stabilize Arabidopsis allopolyploids.</title>
        <authorList>
            <person name="Chen Z."/>
        </authorList>
    </citation>
    <scope>NUCLEOTIDE SEQUENCE [LARGE SCALE GENOMIC DNA]</scope>
    <source>
        <strain evidence="7">As9502</strain>
        <tissue evidence="7">Leaf</tissue>
    </source>
</reference>
<dbReference type="InterPro" id="IPR010264">
    <property type="entry name" value="Self-incomp_S1"/>
</dbReference>
<keyword evidence="4" id="KW-0964">Secreted</keyword>
<evidence type="ECO:0000313" key="8">
    <source>
        <dbReference type="Proteomes" id="UP000694251"/>
    </source>
</evidence>
<evidence type="ECO:0000256" key="4">
    <source>
        <dbReference type="ARBA" id="ARBA00022525"/>
    </source>
</evidence>
<feature type="signal peptide" evidence="6">
    <location>
        <begin position="1"/>
        <end position="17"/>
    </location>
</feature>
<evidence type="ECO:0000256" key="2">
    <source>
        <dbReference type="ARBA" id="ARBA00005581"/>
    </source>
</evidence>
<gene>
    <name evidence="7" type="ORF">ISN44_As08g027200</name>
</gene>
<keyword evidence="5 6" id="KW-0732">Signal</keyword>
<feature type="chain" id="PRO_5043703207" evidence="6">
    <location>
        <begin position="18"/>
        <end position="136"/>
    </location>
</feature>
<evidence type="ECO:0000256" key="5">
    <source>
        <dbReference type="ARBA" id="ARBA00022729"/>
    </source>
</evidence>
<dbReference type="Pfam" id="PF05938">
    <property type="entry name" value="Self-incomp_S1"/>
    <property type="match status" value="1"/>
</dbReference>
<evidence type="ECO:0000313" key="7">
    <source>
        <dbReference type="EMBL" id="KAG7583192.1"/>
    </source>
</evidence>
<dbReference type="OrthoDB" id="1518245at2759"/>
<sequence>MISTKAYSLFIVSLALAFTSSLSITAPVFTVKITNNLALGSKPIIISCISSKFDTSSQVLFRGEPFGLMFDTDQSDKWSCDIFSSSGAKKTSFVLFDLDRDKSRCKPDGLCLWQINPDGFYLYVASIQKYQKQFNW</sequence>
<dbReference type="AlphaFoldDB" id="A0A8T2BCC7"/>
<evidence type="ECO:0000256" key="1">
    <source>
        <dbReference type="ARBA" id="ARBA00004613"/>
    </source>
</evidence>
<evidence type="ECO:0000256" key="3">
    <source>
        <dbReference type="ARBA" id="ARBA00022471"/>
    </source>
</evidence>